<protein>
    <submittedName>
        <fullName evidence="1">Uncharacterized protein</fullName>
    </submittedName>
</protein>
<dbReference type="AlphaFoldDB" id="A0AAV4JZ17"/>
<proteinExistence type="predicted"/>
<sequence>MFAITPRITDDYSLFNLLEDMASPYNRYQQRNMLPVQFGDGTMGHIGGRIGGSQDVDVNSATSTMNANGTLSIKMLKKALEAPREVNIPVHFEKQK</sequence>
<dbReference type="Proteomes" id="UP000762676">
    <property type="component" value="Unassembled WGS sequence"/>
</dbReference>
<name>A0AAV4JZ17_9GAST</name>
<gene>
    <name evidence="1" type="ORF">ElyMa_001735200</name>
</gene>
<dbReference type="EMBL" id="BMAT01003512">
    <property type="protein sequence ID" value="GFS26960.1"/>
    <property type="molecule type" value="Genomic_DNA"/>
</dbReference>
<organism evidence="1 2">
    <name type="scientific">Elysia marginata</name>
    <dbReference type="NCBI Taxonomy" id="1093978"/>
    <lineage>
        <taxon>Eukaryota</taxon>
        <taxon>Metazoa</taxon>
        <taxon>Spiralia</taxon>
        <taxon>Lophotrochozoa</taxon>
        <taxon>Mollusca</taxon>
        <taxon>Gastropoda</taxon>
        <taxon>Heterobranchia</taxon>
        <taxon>Euthyneura</taxon>
        <taxon>Panpulmonata</taxon>
        <taxon>Sacoglossa</taxon>
        <taxon>Placobranchoidea</taxon>
        <taxon>Plakobranchidae</taxon>
        <taxon>Elysia</taxon>
    </lineage>
</organism>
<keyword evidence="2" id="KW-1185">Reference proteome</keyword>
<accession>A0AAV4JZ17</accession>
<evidence type="ECO:0000313" key="2">
    <source>
        <dbReference type="Proteomes" id="UP000762676"/>
    </source>
</evidence>
<evidence type="ECO:0000313" key="1">
    <source>
        <dbReference type="EMBL" id="GFS26960.1"/>
    </source>
</evidence>
<comment type="caution">
    <text evidence="1">The sequence shown here is derived from an EMBL/GenBank/DDBJ whole genome shotgun (WGS) entry which is preliminary data.</text>
</comment>
<reference evidence="1 2" key="1">
    <citation type="journal article" date="2021" name="Elife">
        <title>Chloroplast acquisition without the gene transfer in kleptoplastic sea slugs, Plakobranchus ocellatus.</title>
        <authorList>
            <person name="Maeda T."/>
            <person name="Takahashi S."/>
            <person name="Yoshida T."/>
            <person name="Shimamura S."/>
            <person name="Takaki Y."/>
            <person name="Nagai Y."/>
            <person name="Toyoda A."/>
            <person name="Suzuki Y."/>
            <person name="Arimoto A."/>
            <person name="Ishii H."/>
            <person name="Satoh N."/>
            <person name="Nishiyama T."/>
            <person name="Hasebe M."/>
            <person name="Maruyama T."/>
            <person name="Minagawa J."/>
            <person name="Obokata J."/>
            <person name="Shigenobu S."/>
        </authorList>
    </citation>
    <scope>NUCLEOTIDE SEQUENCE [LARGE SCALE GENOMIC DNA]</scope>
</reference>